<protein>
    <submittedName>
        <fullName evidence="1">Uncharacterized protein</fullName>
    </submittedName>
</protein>
<dbReference type="Proteomes" id="UP000197619">
    <property type="component" value="Unassembled WGS sequence"/>
</dbReference>
<reference evidence="1 2" key="1">
    <citation type="submission" date="2017-05" db="EMBL/GenBank/DDBJ databases">
        <title>Genome of assembly of the Bengalese finch, Lonchura striata domestica.</title>
        <authorList>
            <person name="Colquitt B.M."/>
            <person name="Brainard M.S."/>
        </authorList>
    </citation>
    <scope>NUCLEOTIDE SEQUENCE [LARGE SCALE GENOMIC DNA]</scope>
    <source>
        <strain evidence="1">White83orange57</strain>
    </source>
</reference>
<sequence>MNKTMPFRNEETEEEVLNVFARLTEIWSQQKLLDSGGYSTPICTHITSPHLPLLVLLEYKCFFLLCACQDLGQNHHIPCMPVDVVIPQALP</sequence>
<evidence type="ECO:0000313" key="1">
    <source>
        <dbReference type="EMBL" id="OWK62742.1"/>
    </source>
</evidence>
<gene>
    <name evidence="1" type="ORF">RLOC_00008130</name>
</gene>
<dbReference type="EMBL" id="MUZQ01000022">
    <property type="protein sequence ID" value="OWK62742.1"/>
    <property type="molecule type" value="Genomic_DNA"/>
</dbReference>
<dbReference type="AlphaFoldDB" id="A0A218VAX1"/>
<comment type="caution">
    <text evidence="1">The sequence shown here is derived from an EMBL/GenBank/DDBJ whole genome shotgun (WGS) entry which is preliminary data.</text>
</comment>
<keyword evidence="2" id="KW-1185">Reference proteome</keyword>
<name>A0A218VAX1_9PASE</name>
<accession>A0A218VAX1</accession>
<proteinExistence type="predicted"/>
<evidence type="ECO:0000313" key="2">
    <source>
        <dbReference type="Proteomes" id="UP000197619"/>
    </source>
</evidence>
<organism evidence="1 2">
    <name type="scientific">Lonchura striata</name>
    <name type="common">white-rumped munia</name>
    <dbReference type="NCBI Taxonomy" id="40157"/>
    <lineage>
        <taxon>Eukaryota</taxon>
        <taxon>Metazoa</taxon>
        <taxon>Chordata</taxon>
        <taxon>Craniata</taxon>
        <taxon>Vertebrata</taxon>
        <taxon>Euteleostomi</taxon>
        <taxon>Archelosauria</taxon>
        <taxon>Archosauria</taxon>
        <taxon>Dinosauria</taxon>
        <taxon>Saurischia</taxon>
        <taxon>Theropoda</taxon>
        <taxon>Coelurosauria</taxon>
        <taxon>Aves</taxon>
        <taxon>Neognathae</taxon>
        <taxon>Neoaves</taxon>
        <taxon>Telluraves</taxon>
        <taxon>Australaves</taxon>
        <taxon>Passeriformes</taxon>
        <taxon>Passeroidea</taxon>
        <taxon>Estrildidae</taxon>
        <taxon>Estrildinae</taxon>
        <taxon>Lonchura</taxon>
    </lineage>
</organism>